<gene>
    <name evidence="1" type="ORF">HPB50_019592</name>
</gene>
<comment type="caution">
    <text evidence="1">The sequence shown here is derived from an EMBL/GenBank/DDBJ whole genome shotgun (WGS) entry which is preliminary data.</text>
</comment>
<protein>
    <submittedName>
        <fullName evidence="1">Uncharacterized protein</fullName>
    </submittedName>
</protein>
<dbReference type="Proteomes" id="UP000821845">
    <property type="component" value="Chromosome 1"/>
</dbReference>
<organism evidence="1 2">
    <name type="scientific">Hyalomma asiaticum</name>
    <name type="common">Tick</name>
    <dbReference type="NCBI Taxonomy" id="266040"/>
    <lineage>
        <taxon>Eukaryota</taxon>
        <taxon>Metazoa</taxon>
        <taxon>Ecdysozoa</taxon>
        <taxon>Arthropoda</taxon>
        <taxon>Chelicerata</taxon>
        <taxon>Arachnida</taxon>
        <taxon>Acari</taxon>
        <taxon>Parasitiformes</taxon>
        <taxon>Ixodida</taxon>
        <taxon>Ixodoidea</taxon>
        <taxon>Ixodidae</taxon>
        <taxon>Hyalomminae</taxon>
        <taxon>Hyalomma</taxon>
    </lineage>
</organism>
<name>A0ACB7TMR6_HYAAI</name>
<evidence type="ECO:0000313" key="1">
    <source>
        <dbReference type="EMBL" id="KAH6947516.1"/>
    </source>
</evidence>
<proteinExistence type="predicted"/>
<accession>A0ACB7TMR6</accession>
<keyword evidence="2" id="KW-1185">Reference proteome</keyword>
<dbReference type="EMBL" id="CM023481">
    <property type="protein sequence ID" value="KAH6947516.1"/>
    <property type="molecule type" value="Genomic_DNA"/>
</dbReference>
<reference evidence="1" key="1">
    <citation type="submission" date="2020-05" db="EMBL/GenBank/DDBJ databases">
        <title>Large-scale comparative analyses of tick genomes elucidate their genetic diversity and vector capacities.</title>
        <authorList>
            <person name="Jia N."/>
            <person name="Wang J."/>
            <person name="Shi W."/>
            <person name="Du L."/>
            <person name="Sun Y."/>
            <person name="Zhan W."/>
            <person name="Jiang J."/>
            <person name="Wang Q."/>
            <person name="Zhang B."/>
            <person name="Ji P."/>
            <person name="Sakyi L.B."/>
            <person name="Cui X."/>
            <person name="Yuan T."/>
            <person name="Jiang B."/>
            <person name="Yang W."/>
            <person name="Lam T.T.-Y."/>
            <person name="Chang Q."/>
            <person name="Ding S."/>
            <person name="Wang X."/>
            <person name="Zhu J."/>
            <person name="Ruan X."/>
            <person name="Zhao L."/>
            <person name="Wei J."/>
            <person name="Que T."/>
            <person name="Du C."/>
            <person name="Cheng J."/>
            <person name="Dai P."/>
            <person name="Han X."/>
            <person name="Huang E."/>
            <person name="Gao Y."/>
            <person name="Liu J."/>
            <person name="Shao H."/>
            <person name="Ye R."/>
            <person name="Li L."/>
            <person name="Wei W."/>
            <person name="Wang X."/>
            <person name="Wang C."/>
            <person name="Yang T."/>
            <person name="Huo Q."/>
            <person name="Li W."/>
            <person name="Guo W."/>
            <person name="Chen H."/>
            <person name="Zhou L."/>
            <person name="Ni X."/>
            <person name="Tian J."/>
            <person name="Zhou Y."/>
            <person name="Sheng Y."/>
            <person name="Liu T."/>
            <person name="Pan Y."/>
            <person name="Xia L."/>
            <person name="Li J."/>
            <person name="Zhao F."/>
            <person name="Cao W."/>
        </authorList>
    </citation>
    <scope>NUCLEOTIDE SEQUENCE</scope>
    <source>
        <strain evidence="1">Hyas-2018</strain>
    </source>
</reference>
<sequence length="1305" mass="147609">MAATSITEDMGEEDMYLEMYLRHKGAERRQSRRFSRQSSSRRGSSPFPWETAAGRRRLSSYTLSSDFGSEFAIDVDDLDQTEEEVKDNVRMNKSIIETCKNQPWPMNKKYKMLRRAKAYVKKHEGELAQSKQARDVLAKYTILLNNSWHRLQREVAELVVTLTPWEMRIKRIESELLCIQVSCRPFHRPVCCKLCLFYYFLSALKVLRGDDDPSGMRKQLESEEMKSALNLQAIWEFEGYLKYSPIFYGYYSNREMTEEGYRLPLAYLLSSLTITCFNCPCGYGSFCRMAENSRQSKMTEKADECTFTWKLFSGWDFMIGNSETAHNKVASLVMSFKEAILEEKERKKEERSWKIMFLRALANFIVLILLASSAYAVVLVVERSQEPEAEKTWYRQNEVTLVVSMISIVYPNLFDLIGLMEQYHPRIQLRWQLARILILYLLNLYTLIFALFGKVMSMTTALVGMKENITYLLDMGLLEPSILNTTSLDNNATTFVPSTVSEDTILSTTTMEPFIASLAEALVGQSFGQAASVPFTPNSNCTIVPVNCTLLFQLGVNLTRAGILPFLQSDNLVVTNGTYLEEIVTTFLPFLNETAPSTPPTEEPTTTQVPPAKLFEGYDAILLRIANFTVIGVANWTYRFPSSPDGNISMPVIYVDNYSKTVNVTDEDISPVPDKWPPLWKGTVGTPRDANDTTVPTWTEFATTLDPNNCTVVYVSVCNGATDGPFDIPSSSSETTRTTSTTTEPSTRKPGSPLRPEDLLKVDEQTKEKLRKLCWETMFGQEIVKITVMDLVMTIASTIITDFIRALIVRYANDCWCWDLEQGFPGYGDFKIAENILHLVNNQGMVWMGMYFSVGLPAINTVKLCIMMYVRSWAVLTCNIPHETVFKASGSNNFYFMLLLIMLFVCTLPVGYAMVWLEPSWHCGPFSGYFRAYRVFTGYLDNTLPSWMNKIIEYLTSPGVVVPLILLLILIIYYLVALTGSLRESNNDLKLQLRREKDTETKPEKTEKKEETAATVPAPTTTVTVTETVVPEPEVVVPKVEPNVERTAEILNKWNTARRMTSTFPSKLKAAALLSAAADRERGSDSPTKKPSGSDTPSSDARGRKVQYNLQNSDEAPLVDGQNLDAPTPKPLLKSVEKLRLGDSQNSKKRKDSEEKDEEREGGRSVAEGADMDDRCPRETLPLLDVALPYPVVPRPALVRELSRQYAEPHVPRVNVCPPTPLHTEHEERYGSLSDGWVFRASFSPALSEHALDVSGRRSRNDLLILWRDSTGIHKLSRGGISTLCSFHSLFEKKNQNKEQSKNNT</sequence>
<evidence type="ECO:0000313" key="2">
    <source>
        <dbReference type="Proteomes" id="UP000821845"/>
    </source>
</evidence>